<accession>A0A7G5GRZ7</accession>
<dbReference type="KEGG" id="sfol:H3H32_27335"/>
<gene>
    <name evidence="1" type="ORF">H3H32_27335</name>
</gene>
<protein>
    <submittedName>
        <fullName evidence="1">Uncharacterized protein</fullName>
    </submittedName>
</protein>
<name>A0A7G5GRZ7_9BACT</name>
<dbReference type="EMBL" id="CP059732">
    <property type="protein sequence ID" value="QMW01639.1"/>
    <property type="molecule type" value="Genomic_DNA"/>
</dbReference>
<dbReference type="AlphaFoldDB" id="A0A7G5GRZ7"/>
<reference evidence="1 2" key="1">
    <citation type="submission" date="2020-07" db="EMBL/GenBank/DDBJ databases">
        <title>Spirosoma foliorum sp. nov., isolated from the leaves on the Nejang mountain Korea, Republic of.</title>
        <authorList>
            <person name="Ho H."/>
            <person name="Lee Y.-J."/>
            <person name="Nurcahyanto D.-A."/>
            <person name="Kim S.-G."/>
        </authorList>
    </citation>
    <scope>NUCLEOTIDE SEQUENCE [LARGE SCALE GENOMIC DNA]</scope>
    <source>
        <strain evidence="1 2">PL0136</strain>
    </source>
</reference>
<proteinExistence type="predicted"/>
<organism evidence="1 2">
    <name type="scientific">Spirosoma foliorum</name>
    <dbReference type="NCBI Taxonomy" id="2710596"/>
    <lineage>
        <taxon>Bacteria</taxon>
        <taxon>Pseudomonadati</taxon>
        <taxon>Bacteroidota</taxon>
        <taxon>Cytophagia</taxon>
        <taxon>Cytophagales</taxon>
        <taxon>Cytophagaceae</taxon>
        <taxon>Spirosoma</taxon>
    </lineage>
</organism>
<dbReference type="Proteomes" id="UP000515369">
    <property type="component" value="Chromosome"/>
</dbReference>
<dbReference type="RefSeq" id="WP_182458919.1">
    <property type="nucleotide sequence ID" value="NZ_CP059732.1"/>
</dbReference>
<evidence type="ECO:0000313" key="2">
    <source>
        <dbReference type="Proteomes" id="UP000515369"/>
    </source>
</evidence>
<keyword evidence="2" id="KW-1185">Reference proteome</keyword>
<sequence length="99" mass="10710">MIPHTLSSTDPANVGLTTHLQPVAQTVRIPTVDILRGVALLGILLVSIPGFGLTEASVQELIRGPHGGNYWLKTLITFCSKIKCERSSPCCSVRESFCF</sequence>
<evidence type="ECO:0000313" key="1">
    <source>
        <dbReference type="EMBL" id="QMW01639.1"/>
    </source>
</evidence>